<dbReference type="EMBL" id="BSDI01000045">
    <property type="protein sequence ID" value="GLI01508.1"/>
    <property type="molecule type" value="Genomic_DNA"/>
</dbReference>
<dbReference type="SUPFAM" id="SSF53720">
    <property type="entry name" value="ALDH-like"/>
    <property type="match status" value="1"/>
</dbReference>
<dbReference type="Gene3D" id="3.40.309.10">
    <property type="entry name" value="Aldehyde Dehydrogenase, Chain A, domain 2"/>
    <property type="match status" value="1"/>
</dbReference>
<protein>
    <submittedName>
        <fullName evidence="3">Aldehyde dehydrogenase</fullName>
    </submittedName>
</protein>
<evidence type="ECO:0000259" key="2">
    <source>
        <dbReference type="Pfam" id="PF00171"/>
    </source>
</evidence>
<organism evidence="3 4">
    <name type="scientific">Phytohabitans aurantiacus</name>
    <dbReference type="NCBI Taxonomy" id="3016789"/>
    <lineage>
        <taxon>Bacteria</taxon>
        <taxon>Bacillati</taxon>
        <taxon>Actinomycetota</taxon>
        <taxon>Actinomycetes</taxon>
        <taxon>Micromonosporales</taxon>
        <taxon>Micromonosporaceae</taxon>
    </lineage>
</organism>
<gene>
    <name evidence="3" type="ORF">Pa4123_67840</name>
</gene>
<dbReference type="InterPro" id="IPR016163">
    <property type="entry name" value="Ald_DH_C"/>
</dbReference>
<dbReference type="Proteomes" id="UP001144280">
    <property type="component" value="Unassembled WGS sequence"/>
</dbReference>
<dbReference type="InterPro" id="IPR015590">
    <property type="entry name" value="Aldehyde_DH_dom"/>
</dbReference>
<keyword evidence="4" id="KW-1185">Reference proteome</keyword>
<proteinExistence type="predicted"/>
<evidence type="ECO:0000313" key="3">
    <source>
        <dbReference type="EMBL" id="GLI01508.1"/>
    </source>
</evidence>
<comment type="caution">
    <text evidence="3">The sequence shown here is derived from an EMBL/GenBank/DDBJ whole genome shotgun (WGS) entry which is preliminary data.</text>
</comment>
<reference evidence="3" key="1">
    <citation type="submission" date="2022-12" db="EMBL/GenBank/DDBJ databases">
        <title>New Phytohabitans aurantiacus sp. RD004123 nov., an actinomycete isolated from soil.</title>
        <authorList>
            <person name="Triningsih D.W."/>
            <person name="Harunari E."/>
            <person name="Igarashi Y."/>
        </authorList>
    </citation>
    <scope>NUCLEOTIDE SEQUENCE</scope>
    <source>
        <strain evidence="3">RD004123</strain>
    </source>
</reference>
<dbReference type="InterPro" id="IPR016161">
    <property type="entry name" value="Ald_DH/histidinol_DH"/>
</dbReference>
<evidence type="ECO:0000313" key="4">
    <source>
        <dbReference type="Proteomes" id="UP001144280"/>
    </source>
</evidence>
<keyword evidence="1" id="KW-0560">Oxidoreductase</keyword>
<dbReference type="InterPro" id="IPR016162">
    <property type="entry name" value="Ald_DH_N"/>
</dbReference>
<dbReference type="PANTHER" id="PTHR11699">
    <property type="entry name" value="ALDEHYDE DEHYDROGENASE-RELATED"/>
    <property type="match status" value="1"/>
</dbReference>
<feature type="domain" description="Aldehyde dehydrogenase" evidence="2">
    <location>
        <begin position="6"/>
        <end position="448"/>
    </location>
</feature>
<dbReference type="Pfam" id="PF00171">
    <property type="entry name" value="Aldedh"/>
    <property type="match status" value="1"/>
</dbReference>
<accession>A0ABQ5R4N3</accession>
<evidence type="ECO:0000256" key="1">
    <source>
        <dbReference type="ARBA" id="ARBA00023002"/>
    </source>
</evidence>
<name>A0ABQ5R4N3_9ACTN</name>
<dbReference type="RefSeq" id="WP_281902600.1">
    <property type="nucleotide sequence ID" value="NZ_BSDI01000045.1"/>
</dbReference>
<sequence>MSQIVSTSPQAPSDVVVQAPDSDAAEVAAAVERTRAAGASWARRPATERAAALSACAEALAGAADEVAGLVVREVGKPVAEARGEVARGVAIMRYFAQAALLPEGDVFPASDSVSLLHTRRRPHGVAGLITPWNFPVAIPLWKAAPALAFGNGVVLKPAEQSPAVALRLAELFGDALPLTVVTGGGAAGAALVESADVVSFTGSTAVGRRVRETAAARGIPVQCEMGGQNPSVVLADADLDAAARTIAGAAMGYAGQKCTATSRVIVVGDADDFAQRLAAAVEALSVGDPADPGTVAGPVIDEGARDAVVDAARRAAGRGAKVLTGGAALDRDGFFVAPTVVTAVPDGDTLLTDEIFGPICAVVPAASPEAAIEAANGVRQGLVAALFTRDLTAALTLAPRFETGMVKVNAPTAGVDFHAPFGGDKDSSYGPREQGPAARDFYTTTVTITLTPA</sequence>
<dbReference type="Gene3D" id="3.40.605.10">
    <property type="entry name" value="Aldehyde Dehydrogenase, Chain A, domain 1"/>
    <property type="match status" value="1"/>
</dbReference>